<evidence type="ECO:0000256" key="6">
    <source>
        <dbReference type="SAM" id="Phobius"/>
    </source>
</evidence>
<protein>
    <submittedName>
        <fullName evidence="8">Retrovirus-related pol polyprotein from transposon TNT 1-94</fullName>
    </submittedName>
</protein>
<feature type="transmembrane region" description="Helical" evidence="6">
    <location>
        <begin position="227"/>
        <end position="244"/>
    </location>
</feature>
<keyword evidence="9" id="KW-1185">Reference proteome</keyword>
<dbReference type="InterPro" id="IPR039537">
    <property type="entry name" value="Retrotran_Ty1/copia-like"/>
</dbReference>
<dbReference type="PANTHER" id="PTHR42648">
    <property type="entry name" value="TRANSPOSASE, PUTATIVE-RELATED"/>
    <property type="match status" value="1"/>
</dbReference>
<gene>
    <name evidence="8" type="ORF">Tco_1111342</name>
</gene>
<feature type="compositionally biased region" description="Polar residues" evidence="5">
    <location>
        <begin position="735"/>
        <end position="747"/>
    </location>
</feature>
<comment type="caution">
    <text evidence="8">The sequence shown here is derived from an EMBL/GenBank/DDBJ whole genome shotgun (WGS) entry which is preliminary data.</text>
</comment>
<dbReference type="SUPFAM" id="SSF53098">
    <property type="entry name" value="Ribonuclease H-like"/>
    <property type="match status" value="1"/>
</dbReference>
<dbReference type="Pfam" id="PF07727">
    <property type="entry name" value="RVT_2"/>
    <property type="match status" value="1"/>
</dbReference>
<dbReference type="PROSITE" id="PS50994">
    <property type="entry name" value="INTEGRASE"/>
    <property type="match status" value="1"/>
</dbReference>
<evidence type="ECO:0000256" key="4">
    <source>
        <dbReference type="ARBA" id="ARBA00022801"/>
    </source>
</evidence>
<dbReference type="Pfam" id="PF22936">
    <property type="entry name" value="Pol_BBD"/>
    <property type="match status" value="1"/>
</dbReference>
<name>A0ABQ5IP12_9ASTR</name>
<reference evidence="8" key="1">
    <citation type="journal article" date="2022" name="Int. J. Mol. Sci.">
        <title>Draft Genome of Tanacetum Coccineum: Genomic Comparison of Closely Related Tanacetum-Family Plants.</title>
        <authorList>
            <person name="Yamashiro T."/>
            <person name="Shiraishi A."/>
            <person name="Nakayama K."/>
            <person name="Satake H."/>
        </authorList>
    </citation>
    <scope>NUCLEOTIDE SEQUENCE</scope>
</reference>
<dbReference type="Pfam" id="PF00665">
    <property type="entry name" value="rve"/>
    <property type="match status" value="1"/>
</dbReference>
<proteinExistence type="predicted"/>
<keyword evidence="6" id="KW-1133">Transmembrane helix</keyword>
<keyword evidence="4" id="KW-0378">Hydrolase</keyword>
<dbReference type="Proteomes" id="UP001151760">
    <property type="component" value="Unassembled WGS sequence"/>
</dbReference>
<keyword evidence="1" id="KW-0645">Protease</keyword>
<dbReference type="InterPro" id="IPR012337">
    <property type="entry name" value="RNaseH-like_sf"/>
</dbReference>
<dbReference type="InterPro" id="IPR013103">
    <property type="entry name" value="RVT_2"/>
</dbReference>
<evidence type="ECO:0000256" key="1">
    <source>
        <dbReference type="ARBA" id="ARBA00022670"/>
    </source>
</evidence>
<feature type="domain" description="Integrase catalytic" evidence="7">
    <location>
        <begin position="445"/>
        <end position="611"/>
    </location>
</feature>
<dbReference type="InterPro" id="IPR025724">
    <property type="entry name" value="GAG-pre-integrase_dom"/>
</dbReference>
<evidence type="ECO:0000256" key="2">
    <source>
        <dbReference type="ARBA" id="ARBA00022723"/>
    </source>
</evidence>
<dbReference type="InterPro" id="IPR057670">
    <property type="entry name" value="SH3_retrovirus"/>
</dbReference>
<evidence type="ECO:0000313" key="8">
    <source>
        <dbReference type="EMBL" id="GJU01004.1"/>
    </source>
</evidence>
<dbReference type="PANTHER" id="PTHR42648:SF22">
    <property type="entry name" value="REVERSE TRANSCRIPTASE TY1_COPIA-TYPE DOMAIN-CONTAINING PROTEIN"/>
    <property type="match status" value="1"/>
</dbReference>
<feature type="region of interest" description="Disordered" evidence="5">
    <location>
        <begin position="1201"/>
        <end position="1323"/>
    </location>
</feature>
<feature type="compositionally biased region" description="Basic and acidic residues" evidence="5">
    <location>
        <begin position="1208"/>
        <end position="1224"/>
    </location>
</feature>
<evidence type="ECO:0000313" key="9">
    <source>
        <dbReference type="Proteomes" id="UP001151760"/>
    </source>
</evidence>
<evidence type="ECO:0000256" key="3">
    <source>
        <dbReference type="ARBA" id="ARBA00022750"/>
    </source>
</evidence>
<dbReference type="InterPro" id="IPR054722">
    <property type="entry name" value="PolX-like_BBD"/>
</dbReference>
<sequence length="1323" mass="148422">MNVSSPIIVYDVEYMLCLLSVMEEAILDMALNWNTLQCVEICVETSANLKLVWEDTKAVEVIGIGSRKDALLDFCSASNFVSQHLRFWEAVKCAIKVEIHMDFYCNLDGSKIRKHDCISTKGASAVCSRNDHSMDTLPTSANIGEQHILHESQHNIVYPSEIKLRLDLCFRKLVVLMGFRYLMESILIFVMLMIWGYDMGFQCYLNLDVFLRQLLFICLLMARMIRLRVMMIISYLALLFGYYMKKKYRGSYAYFAESGNCLFSSSTKWVIDSGASDHMTGNSHIFNNFDTHASSSHVTIADGSISQVLGSGTVNLSPSISLSSVLSLPKFSFNLLSVSRITSNLQCSVKFYPEYCVFKDLKTKKIIGRGRKCDGLYVFEPEVSKSLVGLSSSSPFEAHCRLGHPSLQSLKKLCPEYSHLSSLNCDSCEFAKHKRVHLSPRANKRAASPFELVHSDVWGPCPITSKSGFKYFVTFVDDYSRVTWLYLMKNRSEVFTHFRSFVAEIKTQFHVTVQTLRSDNAKEYFSETFQSYMLQHGILHESSCVYRPAQNGVAERKNRHLLEVARALLFQMTVPKPFWADAVSTACFLINRMPSAVLGGNYPYSVLFPTKPLFPIDPKIFGSTCFVQDTQPNITKLDPKSLKCVFLGYSRIQKGYRCYSPQLHRYLVSRDVTFHEDLPYFPVTTYRHQEENDDLLVYVSPTPVETTKQSAELDGPPLKVYARRPRIRSDLVREPSTQLNDAPNDVSNDVPISAPSEAYGKSDAPSDAPSGSDSPPPSPTPELDLPIALRKGKRTCRYPVSAFVSYDGLSTSSRAFVANLDSILVPKTVGEALAHSGWRAAMIEEMNALEHNGTWALVDLPVHKKPIGCKWVFSVKMNPDGSVARLKARLVAKGYAQTYGIDYSETFSPVAKISSIRLFISLAATYDWALHQLDVKNAFLHGDLEEEVYMEQPPGFVAQGEYGRVCKLKKALYGLKQSPRAWFGKFSNALIEFGLRRSVYDHSVFYSSSNAVCILLVVYVDDIVITGSDKAGIKKLKSFIDLLDDAGQIKAKPCDEPMIPKLKLRSEDGRLLHNPEKYRRVVRKLNYLTITRPDIAFSVSVVSQFLTAPKTSHWDVVTQILGYLKGTPGLDILYANHGHHIAEGFTDADYAGCPNTSRSTTGYYVFVVGNWSLGRGPEIDMSDLETYISTTNSNSDKAAKLKAQAANKPERIQLLKGTREEGGRGRGRGQSVGRGTKKKNNIELSGTSSDDGNNSDYVQDVDEHTKGQRGVRKSKRVKKSVIPTLNEDSEDDEPRILEDHAEVAGNKQSKTQYLFELKPQHSL</sequence>
<dbReference type="InterPro" id="IPR001584">
    <property type="entry name" value="Integrase_cat-core"/>
</dbReference>
<feature type="compositionally biased region" description="Low complexity" evidence="5">
    <location>
        <begin position="762"/>
        <end position="773"/>
    </location>
</feature>
<feature type="compositionally biased region" description="Low complexity" evidence="5">
    <location>
        <begin position="1245"/>
        <end position="1256"/>
    </location>
</feature>
<keyword evidence="6" id="KW-0472">Membrane</keyword>
<accession>A0ABQ5IP12</accession>
<keyword evidence="6" id="KW-0812">Transmembrane</keyword>
<keyword evidence="2" id="KW-0479">Metal-binding</keyword>
<evidence type="ECO:0000259" key="7">
    <source>
        <dbReference type="PROSITE" id="PS50994"/>
    </source>
</evidence>
<keyword evidence="3" id="KW-0064">Aspartyl protease</keyword>
<dbReference type="InterPro" id="IPR043502">
    <property type="entry name" value="DNA/RNA_pol_sf"/>
</dbReference>
<dbReference type="SUPFAM" id="SSF56672">
    <property type="entry name" value="DNA/RNA polymerases"/>
    <property type="match status" value="1"/>
</dbReference>
<organism evidence="8 9">
    <name type="scientific">Tanacetum coccineum</name>
    <dbReference type="NCBI Taxonomy" id="301880"/>
    <lineage>
        <taxon>Eukaryota</taxon>
        <taxon>Viridiplantae</taxon>
        <taxon>Streptophyta</taxon>
        <taxon>Embryophyta</taxon>
        <taxon>Tracheophyta</taxon>
        <taxon>Spermatophyta</taxon>
        <taxon>Magnoliopsida</taxon>
        <taxon>eudicotyledons</taxon>
        <taxon>Gunneridae</taxon>
        <taxon>Pentapetalae</taxon>
        <taxon>asterids</taxon>
        <taxon>campanulids</taxon>
        <taxon>Asterales</taxon>
        <taxon>Asteraceae</taxon>
        <taxon>Asteroideae</taxon>
        <taxon>Anthemideae</taxon>
        <taxon>Anthemidinae</taxon>
        <taxon>Tanacetum</taxon>
    </lineage>
</organism>
<dbReference type="Pfam" id="PF13976">
    <property type="entry name" value="gag_pre-integrs"/>
    <property type="match status" value="1"/>
</dbReference>
<dbReference type="Pfam" id="PF25597">
    <property type="entry name" value="SH3_retrovirus"/>
    <property type="match status" value="1"/>
</dbReference>
<dbReference type="EMBL" id="BQNB010020921">
    <property type="protein sequence ID" value="GJU01004.1"/>
    <property type="molecule type" value="Genomic_DNA"/>
</dbReference>
<feature type="compositionally biased region" description="Basic residues" evidence="5">
    <location>
        <begin position="1267"/>
        <end position="1279"/>
    </location>
</feature>
<reference evidence="8" key="2">
    <citation type="submission" date="2022-01" db="EMBL/GenBank/DDBJ databases">
        <authorList>
            <person name="Yamashiro T."/>
            <person name="Shiraishi A."/>
            <person name="Satake H."/>
            <person name="Nakayama K."/>
        </authorList>
    </citation>
    <scope>NUCLEOTIDE SEQUENCE</scope>
</reference>
<evidence type="ECO:0000256" key="5">
    <source>
        <dbReference type="SAM" id="MobiDB-lite"/>
    </source>
</evidence>
<feature type="region of interest" description="Disordered" evidence="5">
    <location>
        <begin position="724"/>
        <end position="785"/>
    </location>
</feature>
<dbReference type="InterPro" id="IPR036397">
    <property type="entry name" value="RNaseH_sf"/>
</dbReference>
<dbReference type="Gene3D" id="3.30.420.10">
    <property type="entry name" value="Ribonuclease H-like superfamily/Ribonuclease H"/>
    <property type="match status" value="1"/>
</dbReference>